<dbReference type="AlphaFoldDB" id="A0A291QQ95"/>
<accession>A0A291QQ95</accession>
<dbReference type="InterPro" id="IPR013752">
    <property type="entry name" value="KPA_reductase"/>
</dbReference>
<evidence type="ECO:0000256" key="1">
    <source>
        <dbReference type="ARBA" id="ARBA00004994"/>
    </source>
</evidence>
<feature type="domain" description="Ketopantoate reductase C-terminal" evidence="8">
    <location>
        <begin position="191"/>
        <end position="302"/>
    </location>
</feature>
<evidence type="ECO:0000256" key="5">
    <source>
        <dbReference type="ARBA" id="ARBA00048793"/>
    </source>
</evidence>
<evidence type="ECO:0000256" key="4">
    <source>
        <dbReference type="ARBA" id="ARBA00032024"/>
    </source>
</evidence>
<dbReference type="PANTHER" id="PTHR21708:SF26">
    <property type="entry name" value="2-DEHYDROPANTOATE 2-REDUCTASE"/>
    <property type="match status" value="1"/>
</dbReference>
<dbReference type="Gene3D" id="3.40.50.720">
    <property type="entry name" value="NAD(P)-binding Rossmann-like Domain"/>
    <property type="match status" value="1"/>
</dbReference>
<dbReference type="InterPro" id="IPR013332">
    <property type="entry name" value="KPR_N"/>
</dbReference>
<name>A0A291QQ95_9BACT</name>
<dbReference type="PANTHER" id="PTHR21708">
    <property type="entry name" value="PROBABLE 2-DEHYDROPANTOATE 2-REDUCTASE"/>
    <property type="match status" value="1"/>
</dbReference>
<dbReference type="InterPro" id="IPR051402">
    <property type="entry name" value="KPR-Related"/>
</dbReference>
<dbReference type="InterPro" id="IPR008927">
    <property type="entry name" value="6-PGluconate_DH-like_C_sf"/>
</dbReference>
<evidence type="ECO:0000256" key="3">
    <source>
        <dbReference type="ARBA" id="ARBA00019465"/>
    </source>
</evidence>
<sequence>MLNLAAFNHQSKAMQEQPIYIIGAGAVGKTLAVFLTLAGRQVYLLRGSVFNAPVTYEEMTILAADNNKYVAKLEIGCLADFTRLGGLVVLANKAFGNQALSVSLRGKLNGNPLLVLQNGLNIEKAFLKQNFEHIYRCVLMLTCQFEDPHTIRYKPVRECPVGIIRGDEETLTRLLHKIQTLQFRFSKCDEIQSLIWKKVIANCVFNSICPLLHIDNGIFYRNEVARDMAKELIVSCMTLAHAKGIAITPEDVFNNVMQISQMSDGQYISTLQDILHHRPTEMDALNIELARLADEIGIGATMKEIALLGRLTKLKAAINLKNM</sequence>
<evidence type="ECO:0000256" key="2">
    <source>
        <dbReference type="ARBA" id="ARBA00013014"/>
    </source>
</evidence>
<evidence type="ECO:0000259" key="8">
    <source>
        <dbReference type="Pfam" id="PF08546"/>
    </source>
</evidence>
<dbReference type="GO" id="GO:0005737">
    <property type="term" value="C:cytoplasm"/>
    <property type="evidence" value="ECO:0007669"/>
    <property type="project" value="TreeGrafter"/>
</dbReference>
<dbReference type="SUPFAM" id="SSF48179">
    <property type="entry name" value="6-phosphogluconate dehydrogenase C-terminal domain-like"/>
    <property type="match status" value="1"/>
</dbReference>
<organism evidence="9 10">
    <name type="scientific">Chitinophaga caeni</name>
    <dbReference type="NCBI Taxonomy" id="2029983"/>
    <lineage>
        <taxon>Bacteria</taxon>
        <taxon>Pseudomonadati</taxon>
        <taxon>Bacteroidota</taxon>
        <taxon>Chitinophagia</taxon>
        <taxon>Chitinophagales</taxon>
        <taxon>Chitinophagaceae</taxon>
        <taxon>Chitinophaga</taxon>
    </lineage>
</organism>
<feature type="transmembrane region" description="Helical" evidence="6">
    <location>
        <begin position="20"/>
        <end position="38"/>
    </location>
</feature>
<keyword evidence="10" id="KW-1185">Reference proteome</keyword>
<dbReference type="KEGG" id="cbae:COR50_02790"/>
<keyword evidence="6" id="KW-1133">Transmembrane helix</keyword>
<dbReference type="EMBL" id="CP023777">
    <property type="protein sequence ID" value="ATL46179.1"/>
    <property type="molecule type" value="Genomic_DNA"/>
</dbReference>
<proteinExistence type="predicted"/>
<dbReference type="Pfam" id="PF02558">
    <property type="entry name" value="ApbA"/>
    <property type="match status" value="1"/>
</dbReference>
<dbReference type="InterPro" id="IPR013328">
    <property type="entry name" value="6PGD_dom2"/>
</dbReference>
<evidence type="ECO:0000256" key="6">
    <source>
        <dbReference type="SAM" id="Phobius"/>
    </source>
</evidence>
<reference evidence="9 10" key="1">
    <citation type="submission" date="2017-10" db="EMBL/GenBank/DDBJ databases">
        <title>Paenichitinophaga pekingensis gen. nov., sp. nov., isolated from activated sludge.</title>
        <authorList>
            <person name="Jin D."/>
            <person name="Kong X."/>
            <person name="Deng Y."/>
            <person name="Bai Z."/>
        </authorList>
    </citation>
    <scope>NUCLEOTIDE SEQUENCE [LARGE SCALE GENOMIC DNA]</scope>
    <source>
        <strain evidence="9 10">13</strain>
    </source>
</reference>
<dbReference type="Pfam" id="PF08546">
    <property type="entry name" value="ApbA_C"/>
    <property type="match status" value="1"/>
</dbReference>
<feature type="domain" description="Ketopantoate reductase N-terminal" evidence="7">
    <location>
        <begin position="19"/>
        <end position="154"/>
    </location>
</feature>
<comment type="catalytic activity">
    <reaction evidence="5">
        <text>(R)-pantoate + NADP(+) = 2-dehydropantoate + NADPH + H(+)</text>
        <dbReference type="Rhea" id="RHEA:16233"/>
        <dbReference type="ChEBI" id="CHEBI:11561"/>
        <dbReference type="ChEBI" id="CHEBI:15378"/>
        <dbReference type="ChEBI" id="CHEBI:15980"/>
        <dbReference type="ChEBI" id="CHEBI:57783"/>
        <dbReference type="ChEBI" id="CHEBI:58349"/>
        <dbReference type="EC" id="1.1.1.169"/>
    </reaction>
</comment>
<evidence type="ECO:0000313" key="9">
    <source>
        <dbReference type="EMBL" id="ATL46179.1"/>
    </source>
</evidence>
<keyword evidence="6" id="KW-0812">Transmembrane</keyword>
<dbReference type="Proteomes" id="UP000220133">
    <property type="component" value="Chromosome"/>
</dbReference>
<evidence type="ECO:0000313" key="10">
    <source>
        <dbReference type="Proteomes" id="UP000220133"/>
    </source>
</evidence>
<protein>
    <recommendedName>
        <fullName evidence="3">2-dehydropantoate 2-reductase</fullName>
        <ecNumber evidence="2">1.1.1.169</ecNumber>
    </recommendedName>
    <alternativeName>
        <fullName evidence="4">Ketopantoate reductase</fullName>
    </alternativeName>
</protein>
<dbReference type="Gene3D" id="1.10.1040.10">
    <property type="entry name" value="N-(1-d-carboxylethyl)-l-norvaline Dehydrogenase, domain 2"/>
    <property type="match status" value="1"/>
</dbReference>
<gene>
    <name evidence="9" type="ORF">COR50_02790</name>
</gene>
<dbReference type="EC" id="1.1.1.169" evidence="2"/>
<dbReference type="GO" id="GO:0008677">
    <property type="term" value="F:2-dehydropantoate 2-reductase activity"/>
    <property type="evidence" value="ECO:0007669"/>
    <property type="project" value="UniProtKB-EC"/>
</dbReference>
<comment type="pathway">
    <text evidence="1">Cofactor biosynthesis; (R)-pantothenate biosynthesis; (R)-pantoate from 3-methyl-2-oxobutanoate: step 2/2.</text>
</comment>
<keyword evidence="6" id="KW-0472">Membrane</keyword>
<evidence type="ECO:0000259" key="7">
    <source>
        <dbReference type="Pfam" id="PF02558"/>
    </source>
</evidence>